<dbReference type="SFLD" id="SFLDG01131">
    <property type="entry name" value="C1.5.2:_MDP_Like"/>
    <property type="match status" value="1"/>
</dbReference>
<dbReference type="InterPro" id="IPR010033">
    <property type="entry name" value="HAD_SF_ppase_IIIC"/>
</dbReference>
<comment type="caution">
    <text evidence="1">The sequence shown here is derived from an EMBL/GenBank/DDBJ whole genome shotgun (WGS) entry which is preliminary data.</text>
</comment>
<dbReference type="AlphaFoldDB" id="A0A367XVD4"/>
<evidence type="ECO:0000313" key="2">
    <source>
        <dbReference type="Proteomes" id="UP000253472"/>
    </source>
</evidence>
<reference evidence="1 2" key="1">
    <citation type="submission" date="2018-06" db="EMBL/GenBank/DDBJ databases">
        <title>Whole genome sequencing of Candida tropicalis (genome annotated by CSBL at Korea University).</title>
        <authorList>
            <person name="Ahn J."/>
        </authorList>
    </citation>
    <scope>NUCLEOTIDE SEQUENCE [LARGE SCALE GENOMIC DNA]</scope>
    <source>
        <strain evidence="1 2">ATCC 20962</strain>
    </source>
</reference>
<dbReference type="PANTHER" id="PTHR17901">
    <property type="entry name" value="MAGNESIUM-DEPENDENT PHOSPHATASE 1 MDP1"/>
    <property type="match status" value="1"/>
</dbReference>
<name>A0A367XVD4_9ASCO</name>
<dbReference type="InterPro" id="IPR023214">
    <property type="entry name" value="HAD_sf"/>
</dbReference>
<dbReference type="SFLD" id="SFLDS00003">
    <property type="entry name" value="Haloacid_Dehalogenase"/>
    <property type="match status" value="1"/>
</dbReference>
<dbReference type="SUPFAM" id="SSF56784">
    <property type="entry name" value="HAD-like"/>
    <property type="match status" value="1"/>
</dbReference>
<accession>A0A367XVD4</accession>
<dbReference type="EMBL" id="QLNQ01000028">
    <property type="protein sequence ID" value="RCK57578.1"/>
    <property type="molecule type" value="Genomic_DNA"/>
</dbReference>
<evidence type="ECO:0000313" key="1">
    <source>
        <dbReference type="EMBL" id="RCK57578.1"/>
    </source>
</evidence>
<dbReference type="SFLD" id="SFLDG01129">
    <property type="entry name" value="C1.5:_HAD__Beta-PGM__Phosphata"/>
    <property type="match status" value="1"/>
</dbReference>
<sequence>MTIARYPKAVVFDLDYTLWPCWCDTHITTPLKSVSPSEIADGSGFTLSFYKDVESIILELVENDVRIIAASRTYAPDIAKRILTMLHIQDRPAIDYFDSLQWGKGSKTRHILAAAKLLRMKQELDDGEFVLFDDELRNRDVASISCHFIHVPDESVGLTRKIFIQGLREWNKGMAK</sequence>
<dbReference type="Gene3D" id="3.40.50.1000">
    <property type="entry name" value="HAD superfamily/HAD-like"/>
    <property type="match status" value="1"/>
</dbReference>
<dbReference type="PANTHER" id="PTHR17901:SF14">
    <property type="entry name" value="MAGNESIUM-DEPENDENT PHOSPHATASE 1"/>
    <property type="match status" value="1"/>
</dbReference>
<organism evidence="1 2">
    <name type="scientific">Candida viswanathii</name>
    <dbReference type="NCBI Taxonomy" id="5486"/>
    <lineage>
        <taxon>Eukaryota</taxon>
        <taxon>Fungi</taxon>
        <taxon>Dikarya</taxon>
        <taxon>Ascomycota</taxon>
        <taxon>Saccharomycotina</taxon>
        <taxon>Pichiomycetes</taxon>
        <taxon>Debaryomycetaceae</taxon>
        <taxon>Candida/Lodderomyces clade</taxon>
        <taxon>Candida</taxon>
    </lineage>
</organism>
<dbReference type="OrthoDB" id="2865258at2759"/>
<dbReference type="InterPro" id="IPR010036">
    <property type="entry name" value="MDP_1_eu_arc"/>
</dbReference>
<gene>
    <name evidence="1" type="ORF">Cantr_06585</name>
</gene>
<dbReference type="NCBIfam" id="TIGR01685">
    <property type="entry name" value="MDP-1"/>
    <property type="match status" value="1"/>
</dbReference>
<dbReference type="NCBIfam" id="TIGR01681">
    <property type="entry name" value="HAD-SF-IIIC"/>
    <property type="match status" value="1"/>
</dbReference>
<dbReference type="Pfam" id="PF12689">
    <property type="entry name" value="Acid_PPase"/>
    <property type="match status" value="1"/>
</dbReference>
<protein>
    <submittedName>
        <fullName evidence="1">Uncharacterized protein</fullName>
    </submittedName>
</protein>
<dbReference type="STRING" id="5486.A0A367XVD4"/>
<proteinExistence type="predicted"/>
<dbReference type="GO" id="GO:0003993">
    <property type="term" value="F:acid phosphatase activity"/>
    <property type="evidence" value="ECO:0007669"/>
    <property type="project" value="TreeGrafter"/>
</dbReference>
<dbReference type="Proteomes" id="UP000253472">
    <property type="component" value="Unassembled WGS sequence"/>
</dbReference>
<keyword evidence="2" id="KW-1185">Reference proteome</keyword>
<dbReference type="InterPro" id="IPR036412">
    <property type="entry name" value="HAD-like_sf"/>
</dbReference>